<dbReference type="RefSeq" id="WP_165481066.1">
    <property type="nucleotide sequence ID" value="NZ_BMOB01000001.1"/>
</dbReference>
<comment type="caution">
    <text evidence="2">The sequence shown here is derived from an EMBL/GenBank/DDBJ whole genome shotgun (WGS) entry which is preliminary data.</text>
</comment>
<protein>
    <recommendedName>
        <fullName evidence="4">DUF4386 family protein</fullName>
    </recommendedName>
</protein>
<dbReference type="EMBL" id="BMOB01000001">
    <property type="protein sequence ID" value="GGI78244.1"/>
    <property type="molecule type" value="Genomic_DNA"/>
</dbReference>
<reference evidence="2" key="2">
    <citation type="submission" date="2020-09" db="EMBL/GenBank/DDBJ databases">
        <authorList>
            <person name="Sun Q."/>
            <person name="Ohkuma M."/>
        </authorList>
    </citation>
    <scope>NUCLEOTIDE SEQUENCE</scope>
    <source>
        <strain evidence="2">JCM 13919</strain>
    </source>
</reference>
<feature type="transmembrane region" description="Helical" evidence="1">
    <location>
        <begin position="196"/>
        <end position="217"/>
    </location>
</feature>
<feature type="transmembrane region" description="Helical" evidence="1">
    <location>
        <begin position="170"/>
        <end position="190"/>
    </location>
</feature>
<keyword evidence="1" id="KW-1133">Transmembrane helix</keyword>
<evidence type="ECO:0000256" key="1">
    <source>
        <dbReference type="SAM" id="Phobius"/>
    </source>
</evidence>
<feature type="transmembrane region" description="Helical" evidence="1">
    <location>
        <begin position="90"/>
        <end position="112"/>
    </location>
</feature>
<keyword evidence="1" id="KW-0472">Membrane</keyword>
<dbReference type="AlphaFoldDB" id="A0A917JQ95"/>
<keyword evidence="3" id="KW-1185">Reference proteome</keyword>
<dbReference type="Proteomes" id="UP000630149">
    <property type="component" value="Unassembled WGS sequence"/>
</dbReference>
<keyword evidence="1" id="KW-0812">Transmembrane</keyword>
<proteinExistence type="predicted"/>
<evidence type="ECO:0008006" key="4">
    <source>
        <dbReference type="Google" id="ProtNLM"/>
    </source>
</evidence>
<evidence type="ECO:0000313" key="2">
    <source>
        <dbReference type="EMBL" id="GGI78244.1"/>
    </source>
</evidence>
<organism evidence="2 3">
    <name type="scientific">Legionella impletisoli</name>
    <dbReference type="NCBI Taxonomy" id="343510"/>
    <lineage>
        <taxon>Bacteria</taxon>
        <taxon>Pseudomonadati</taxon>
        <taxon>Pseudomonadota</taxon>
        <taxon>Gammaproteobacteria</taxon>
        <taxon>Legionellales</taxon>
        <taxon>Legionellaceae</taxon>
        <taxon>Legionella</taxon>
    </lineage>
</organism>
<evidence type="ECO:0000313" key="3">
    <source>
        <dbReference type="Proteomes" id="UP000630149"/>
    </source>
</evidence>
<feature type="transmembrane region" description="Helical" evidence="1">
    <location>
        <begin position="132"/>
        <end position="163"/>
    </location>
</feature>
<reference evidence="2" key="1">
    <citation type="journal article" date="2014" name="Int. J. Syst. Evol. Microbiol.">
        <title>Complete genome sequence of Corynebacterium casei LMG S-19264T (=DSM 44701T), isolated from a smear-ripened cheese.</title>
        <authorList>
            <consortium name="US DOE Joint Genome Institute (JGI-PGF)"/>
            <person name="Walter F."/>
            <person name="Albersmeier A."/>
            <person name="Kalinowski J."/>
            <person name="Ruckert C."/>
        </authorList>
    </citation>
    <scope>NUCLEOTIDE SEQUENCE</scope>
    <source>
        <strain evidence="2">JCM 13919</strain>
    </source>
</reference>
<gene>
    <name evidence="2" type="ORF">GCM10007966_03670</name>
</gene>
<name>A0A917JQ95_9GAMM</name>
<accession>A0A917JQ95</accession>
<sequence>MHHNMIRLGGLFGILPLVQGLVVSFVFDLKLPSSNMSVAELTNHFVHSNRAAYAVDLHTSVMFGVSVLIFYGVLRTAWNQPGVKEQASIWGWLADAGIILCAVFGMLTTILWESFTLTYKSFEAFKVLPPDIGLALVLYSAGNWAISYSTFIFGLAAISIAVIALKTGVIVKWIGWITMIVGVIAMIGYFNPNTFILMLLWYPILGLVMLIAPGHIIPGRPSRQNVTGL</sequence>
<feature type="transmembrane region" description="Helical" evidence="1">
    <location>
        <begin position="57"/>
        <end position="78"/>
    </location>
</feature>